<sequence>MLKFAVGPWAESLYHTDAFRDRNALELKYRRKTNSEDTHRLRQSLRSAKNLSFLKNFTRREDSIRPQKSRYSFIGTPGLAQRRDDVLTTSLQSLGLDELDVTDDEVSKSSRNFKVKKEKKDSEGAKRRSNVYSNSDDEGMIWHQTSGRTDKEVGGFDRG</sequence>
<evidence type="ECO:0000256" key="1">
    <source>
        <dbReference type="SAM" id="MobiDB-lite"/>
    </source>
</evidence>
<evidence type="ECO:0000313" key="3">
    <source>
        <dbReference type="Proteomes" id="UP000614601"/>
    </source>
</evidence>
<protein>
    <submittedName>
        <fullName evidence="2">Uncharacterized protein</fullName>
    </submittedName>
</protein>
<dbReference type="EMBL" id="CAJFCW020000003">
    <property type="protein sequence ID" value="CAG9108299.1"/>
    <property type="molecule type" value="Genomic_DNA"/>
</dbReference>
<keyword evidence="3" id="KW-1185">Reference proteome</keyword>
<accession>A0A811KRP0</accession>
<evidence type="ECO:0000313" key="2">
    <source>
        <dbReference type="EMBL" id="CAD5217699.1"/>
    </source>
</evidence>
<dbReference type="Proteomes" id="UP000614601">
    <property type="component" value="Unassembled WGS sequence"/>
</dbReference>
<organism evidence="2 3">
    <name type="scientific">Bursaphelenchus okinawaensis</name>
    <dbReference type="NCBI Taxonomy" id="465554"/>
    <lineage>
        <taxon>Eukaryota</taxon>
        <taxon>Metazoa</taxon>
        <taxon>Ecdysozoa</taxon>
        <taxon>Nematoda</taxon>
        <taxon>Chromadorea</taxon>
        <taxon>Rhabditida</taxon>
        <taxon>Tylenchina</taxon>
        <taxon>Tylenchomorpha</taxon>
        <taxon>Aphelenchoidea</taxon>
        <taxon>Aphelenchoididae</taxon>
        <taxon>Bursaphelenchus</taxon>
    </lineage>
</organism>
<name>A0A811KRP0_9BILA</name>
<dbReference type="Proteomes" id="UP000783686">
    <property type="component" value="Unassembled WGS sequence"/>
</dbReference>
<dbReference type="EMBL" id="CAJFDH010000003">
    <property type="protein sequence ID" value="CAD5217699.1"/>
    <property type="molecule type" value="Genomic_DNA"/>
</dbReference>
<comment type="caution">
    <text evidence="2">The sequence shown here is derived from an EMBL/GenBank/DDBJ whole genome shotgun (WGS) entry which is preliminary data.</text>
</comment>
<feature type="region of interest" description="Disordered" evidence="1">
    <location>
        <begin position="107"/>
        <end position="159"/>
    </location>
</feature>
<reference evidence="2" key="1">
    <citation type="submission" date="2020-09" db="EMBL/GenBank/DDBJ databases">
        <authorList>
            <person name="Kikuchi T."/>
        </authorList>
    </citation>
    <scope>NUCLEOTIDE SEQUENCE</scope>
    <source>
        <strain evidence="2">SH1</strain>
    </source>
</reference>
<proteinExistence type="predicted"/>
<dbReference type="AlphaFoldDB" id="A0A811KRP0"/>
<feature type="compositionally biased region" description="Basic and acidic residues" evidence="1">
    <location>
        <begin position="148"/>
        <end position="159"/>
    </location>
</feature>
<gene>
    <name evidence="2" type="ORF">BOKJ2_LOCUS7218</name>
</gene>